<feature type="region of interest" description="Disordered" evidence="1">
    <location>
        <begin position="459"/>
        <end position="480"/>
    </location>
</feature>
<dbReference type="GO" id="GO:0000182">
    <property type="term" value="F:rDNA binding"/>
    <property type="evidence" value="ECO:0007669"/>
    <property type="project" value="TreeGrafter"/>
</dbReference>
<dbReference type="PANTHER" id="PTHR28079">
    <property type="entry name" value="RNA POLYMERASE I-SPECIFIC TRANSCRIPTION INITIATION FACTOR RRN5"/>
    <property type="match status" value="1"/>
</dbReference>
<evidence type="ECO:0000313" key="3">
    <source>
        <dbReference type="EMBL" id="TID14794.1"/>
    </source>
</evidence>
<name>A0A4T0WVL6_9ASCO</name>
<dbReference type="SMART" id="SM00717">
    <property type="entry name" value="SANT"/>
    <property type="match status" value="1"/>
</dbReference>
<dbReference type="InterPro" id="IPR039601">
    <property type="entry name" value="Rrn5"/>
</dbReference>
<feature type="compositionally biased region" description="Acidic residues" evidence="1">
    <location>
        <begin position="465"/>
        <end position="475"/>
    </location>
</feature>
<feature type="region of interest" description="Disordered" evidence="1">
    <location>
        <begin position="1"/>
        <end position="25"/>
    </location>
</feature>
<evidence type="ECO:0000313" key="4">
    <source>
        <dbReference type="Proteomes" id="UP000307173"/>
    </source>
</evidence>
<organism evidence="3 4">
    <name type="scientific">Pichia inconspicua</name>
    <dbReference type="NCBI Taxonomy" id="52247"/>
    <lineage>
        <taxon>Eukaryota</taxon>
        <taxon>Fungi</taxon>
        <taxon>Dikarya</taxon>
        <taxon>Ascomycota</taxon>
        <taxon>Saccharomycotina</taxon>
        <taxon>Pichiomycetes</taxon>
        <taxon>Pichiales</taxon>
        <taxon>Pichiaceae</taxon>
        <taxon>Pichia</taxon>
    </lineage>
</organism>
<dbReference type="OrthoDB" id="2240312at2759"/>
<comment type="caution">
    <text evidence="3">The sequence shown here is derived from an EMBL/GenBank/DDBJ whole genome shotgun (WGS) entry which is preliminary data.</text>
</comment>
<evidence type="ECO:0000259" key="2">
    <source>
        <dbReference type="SMART" id="SM00717"/>
    </source>
</evidence>
<sequence>MENEEAKNIGKRGRLEEITTSENGPTEIFKKRKTTDEQNIQSKVLHDPICGLHYYRYLFNKLKSALLNGLPQFDNWEYFSKNFILTQEISDEWQTIASKIDMIYVAEEITKIIQEFEKLNTVTSKSDGLNKNYFDLLRKDFVEFFDYGTNYGRSSLDEIEEDAFYVDDDSISLDSSKNALKWTAKEKDIFYESLARYGINRIDEIADLLPDKSQVDIMNLYNILKSELKRYKEDKKLRSKLVSFDELPKAYEVSEEYIKLEEQQASIIESMENENFGEIPTPLSRSNTEYDLIDYDSIEKKFNIKIGDKAARKLDSIVIEYTRELMWHLYKMKLCEMTIPFSYEWYNQLKAWETPPDPRNFVHVINLKDMTTTIDDELDFESIDMSDYEDSENDYFPNFTERELLLKDFDSIENIIEIPEDLDVYGLGITAEEVEEVNNKIMNCRPIENSKLVESEDVVALQSDSESDMSNDDTELNQNAEKSNLLSDVEDINDLKTHSDVFEDLEFNDSHYSQLFYQTNFIVPFDEDYTVCGNEYLQKLCDNETERLEAVDFKDNQLYELLLLASLKQLQETDRNNILDIISSIDDELLHPLQKPTTKIDEKHSKKFMHLYNDY</sequence>
<dbReference type="Gene3D" id="1.10.10.60">
    <property type="entry name" value="Homeodomain-like"/>
    <property type="match status" value="1"/>
</dbReference>
<proteinExistence type="predicted"/>
<dbReference type="GO" id="GO:0006361">
    <property type="term" value="P:transcription initiation at RNA polymerase I promoter"/>
    <property type="evidence" value="ECO:0007669"/>
    <property type="project" value="TreeGrafter"/>
</dbReference>
<dbReference type="AlphaFoldDB" id="A0A4T0WVL6"/>
<dbReference type="SUPFAM" id="SSF46689">
    <property type="entry name" value="Homeodomain-like"/>
    <property type="match status" value="1"/>
</dbReference>
<feature type="domain" description="Myb-like" evidence="2">
    <location>
        <begin position="178"/>
        <end position="227"/>
    </location>
</feature>
<dbReference type="STRING" id="52247.A0A4T0WVL6"/>
<feature type="compositionally biased region" description="Basic and acidic residues" evidence="1">
    <location>
        <begin position="1"/>
        <end position="17"/>
    </location>
</feature>
<reference evidence="3 4" key="1">
    <citation type="journal article" date="2019" name="Front. Genet.">
        <title>Whole-Genome Sequencing of the Opportunistic Yeast Pathogen Candida inconspicua Uncovers Its Hybrid Origin.</title>
        <authorList>
            <person name="Mixao V."/>
            <person name="Hansen A.P."/>
            <person name="Saus E."/>
            <person name="Boekhout T."/>
            <person name="Lass-Florl C."/>
            <person name="Gabaldon T."/>
        </authorList>
    </citation>
    <scope>NUCLEOTIDE SEQUENCE [LARGE SCALE GENOMIC DNA]</scope>
    <source>
        <strain evidence="3 4">CBS 180</strain>
    </source>
</reference>
<dbReference type="InterPro" id="IPR001005">
    <property type="entry name" value="SANT/Myb"/>
</dbReference>
<accession>A0A4T0WVL6</accession>
<dbReference type="GO" id="GO:0000500">
    <property type="term" value="C:RNA polymerase I upstream activating factor complex"/>
    <property type="evidence" value="ECO:0007669"/>
    <property type="project" value="InterPro"/>
</dbReference>
<evidence type="ECO:0000256" key="1">
    <source>
        <dbReference type="SAM" id="MobiDB-lite"/>
    </source>
</evidence>
<dbReference type="Proteomes" id="UP000307173">
    <property type="component" value="Unassembled WGS sequence"/>
</dbReference>
<dbReference type="InterPro" id="IPR009057">
    <property type="entry name" value="Homeodomain-like_sf"/>
</dbReference>
<dbReference type="GO" id="GO:0001181">
    <property type="term" value="F:RNA polymerase I general transcription initiation factor activity"/>
    <property type="evidence" value="ECO:0007669"/>
    <property type="project" value="TreeGrafter"/>
</dbReference>
<dbReference type="CDD" id="cd00167">
    <property type="entry name" value="SANT"/>
    <property type="match status" value="1"/>
</dbReference>
<dbReference type="EMBL" id="SELW01000657">
    <property type="protein sequence ID" value="TID14794.1"/>
    <property type="molecule type" value="Genomic_DNA"/>
</dbReference>
<dbReference type="PANTHER" id="PTHR28079:SF1">
    <property type="entry name" value="RNA POLYMERASE I-SPECIFIC TRANSCRIPTION INITIATION FACTOR RRN5"/>
    <property type="match status" value="1"/>
</dbReference>
<gene>
    <name evidence="3" type="ORF">CANINC_004465</name>
</gene>
<protein>
    <recommendedName>
        <fullName evidence="2">Myb-like domain-containing protein</fullName>
    </recommendedName>
</protein>
<dbReference type="GO" id="GO:0042790">
    <property type="term" value="P:nucleolar large rRNA transcription by RNA polymerase I"/>
    <property type="evidence" value="ECO:0007669"/>
    <property type="project" value="InterPro"/>
</dbReference>
<keyword evidence="4" id="KW-1185">Reference proteome</keyword>